<dbReference type="PANTHER" id="PTHR23023">
    <property type="entry name" value="DIMETHYLANILINE MONOOXYGENASE"/>
    <property type="match status" value="1"/>
</dbReference>
<evidence type="ECO:0000256" key="2">
    <source>
        <dbReference type="ARBA" id="ARBA00004389"/>
    </source>
</evidence>
<dbReference type="PIRSF" id="PIRSF000332">
    <property type="entry name" value="FMO"/>
    <property type="match status" value="1"/>
</dbReference>
<accession>A0AAQ4EPP6</accession>
<evidence type="ECO:0000256" key="10">
    <source>
        <dbReference type="ARBA" id="ARBA00023002"/>
    </source>
</evidence>
<dbReference type="InterPro" id="IPR036188">
    <property type="entry name" value="FAD/NAD-bd_sf"/>
</dbReference>
<comment type="catalytic activity">
    <reaction evidence="15">
        <text>hypotaurine + NADPH + O2 + H(+) = taurine + NADP(+) + H2O</text>
        <dbReference type="Rhea" id="RHEA:69819"/>
        <dbReference type="ChEBI" id="CHEBI:15377"/>
        <dbReference type="ChEBI" id="CHEBI:15378"/>
        <dbReference type="ChEBI" id="CHEBI:15379"/>
        <dbReference type="ChEBI" id="CHEBI:57783"/>
        <dbReference type="ChEBI" id="CHEBI:57853"/>
        <dbReference type="ChEBI" id="CHEBI:58349"/>
        <dbReference type="ChEBI" id="CHEBI:507393"/>
        <dbReference type="EC" id="1.14.13.8"/>
    </reaction>
    <physiologicalReaction direction="left-to-right" evidence="15">
        <dbReference type="Rhea" id="RHEA:69820"/>
    </physiologicalReaction>
</comment>
<keyword evidence="4 18" id="KW-0285">Flavoprotein</keyword>
<keyword evidence="6" id="KW-0256">Endoplasmic reticulum</keyword>
<evidence type="ECO:0000256" key="14">
    <source>
        <dbReference type="ARBA" id="ARBA00047338"/>
    </source>
</evidence>
<evidence type="ECO:0000313" key="21">
    <source>
        <dbReference type="Proteomes" id="UP001321473"/>
    </source>
</evidence>
<keyword evidence="11 18" id="KW-0503">Monooxygenase</keyword>
<comment type="caution">
    <text evidence="20">The sequence shown here is derived from an EMBL/GenBank/DDBJ whole genome shotgun (WGS) entry which is preliminary data.</text>
</comment>
<keyword evidence="12 19" id="KW-0472">Membrane</keyword>
<dbReference type="FunFam" id="3.50.50.60:FF:000159">
    <property type="entry name" value="Dimethylaniline monooxygenase [N-oxide-forming]"/>
    <property type="match status" value="1"/>
</dbReference>
<dbReference type="InterPro" id="IPR000960">
    <property type="entry name" value="Flavin_mOase"/>
</dbReference>
<dbReference type="EMBL" id="JARKHS020012624">
    <property type="protein sequence ID" value="KAK8776716.1"/>
    <property type="molecule type" value="Genomic_DNA"/>
</dbReference>
<comment type="function">
    <text evidence="13">Broad spectrum monooxygenase that catalyzes the oxygenation of a wide variety of nitrogen- and sulfur-containing compounds including xenobiotics. Catalyzes the S-oxygenation of hypotaurine to produce taurine, an organic osmolyte involved in cell volume regulation as well as a variety of cytoprotective and developmental processes. In vitro, catalyzes the N-oxygenation of trimethylamine (TMA) to produce trimethylamine N-oxide (TMAO) and could therefore participate to the detoxification of this compound that is generated by the action of gut microbiota from dietary precursors such as choline, choline containing compounds, betaine or L-carnitine.</text>
</comment>
<evidence type="ECO:0000256" key="1">
    <source>
        <dbReference type="ARBA" id="ARBA00001974"/>
    </source>
</evidence>
<dbReference type="Proteomes" id="UP001321473">
    <property type="component" value="Unassembled WGS sequence"/>
</dbReference>
<proteinExistence type="inferred from homology"/>
<evidence type="ECO:0000313" key="20">
    <source>
        <dbReference type="EMBL" id="KAK8776716.1"/>
    </source>
</evidence>
<evidence type="ECO:0000256" key="12">
    <source>
        <dbReference type="ARBA" id="ARBA00023136"/>
    </source>
</evidence>
<comment type="catalytic activity">
    <reaction evidence="16">
        <text>trimethylamine + NADPH + O2 = trimethylamine N-oxide + NADP(+) + H2O</text>
        <dbReference type="Rhea" id="RHEA:31979"/>
        <dbReference type="ChEBI" id="CHEBI:15377"/>
        <dbReference type="ChEBI" id="CHEBI:15379"/>
        <dbReference type="ChEBI" id="CHEBI:15724"/>
        <dbReference type="ChEBI" id="CHEBI:57783"/>
        <dbReference type="ChEBI" id="CHEBI:58349"/>
        <dbReference type="ChEBI" id="CHEBI:58389"/>
        <dbReference type="EC" id="1.14.13.148"/>
    </reaction>
    <physiologicalReaction direction="left-to-right" evidence="16">
        <dbReference type="Rhea" id="RHEA:31980"/>
    </physiologicalReaction>
</comment>
<comment type="catalytic activity">
    <reaction evidence="17">
        <text>N,N-dimethylaniline + NADPH + O2 + H(+) = N,N-dimethylaniline N-oxide + NADP(+) + H2O</text>
        <dbReference type="Rhea" id="RHEA:24468"/>
        <dbReference type="ChEBI" id="CHEBI:15377"/>
        <dbReference type="ChEBI" id="CHEBI:15378"/>
        <dbReference type="ChEBI" id="CHEBI:15379"/>
        <dbReference type="ChEBI" id="CHEBI:16269"/>
        <dbReference type="ChEBI" id="CHEBI:17735"/>
        <dbReference type="ChEBI" id="CHEBI:57783"/>
        <dbReference type="ChEBI" id="CHEBI:58349"/>
        <dbReference type="EC" id="1.14.13.8"/>
    </reaction>
    <physiologicalReaction direction="left-to-right" evidence="17">
        <dbReference type="Rhea" id="RHEA:24469"/>
    </physiologicalReaction>
</comment>
<comment type="similarity">
    <text evidence="3 18">Belongs to the FMO family.</text>
</comment>
<dbReference type="InterPro" id="IPR050346">
    <property type="entry name" value="FMO-like"/>
</dbReference>
<evidence type="ECO:0000256" key="17">
    <source>
        <dbReference type="ARBA" id="ARBA00049443"/>
    </source>
</evidence>
<keyword evidence="10 18" id="KW-0560">Oxidoreductase</keyword>
<evidence type="ECO:0000256" key="3">
    <source>
        <dbReference type="ARBA" id="ARBA00009183"/>
    </source>
</evidence>
<evidence type="ECO:0000256" key="6">
    <source>
        <dbReference type="ARBA" id="ARBA00022824"/>
    </source>
</evidence>
<dbReference type="Gene3D" id="3.50.50.60">
    <property type="entry name" value="FAD/NAD(P)-binding domain"/>
    <property type="match status" value="4"/>
</dbReference>
<dbReference type="EC" id="1.-.-.-" evidence="18"/>
<comment type="cofactor">
    <cofactor evidence="1 18">
        <name>FAD</name>
        <dbReference type="ChEBI" id="CHEBI:57692"/>
    </cofactor>
</comment>
<dbReference type="GO" id="GO:0034899">
    <property type="term" value="F:trimethylamine monooxygenase activity"/>
    <property type="evidence" value="ECO:0007669"/>
    <property type="project" value="UniProtKB-EC"/>
</dbReference>
<dbReference type="GO" id="GO:0004499">
    <property type="term" value="F:N,N-dimethylaniline monooxygenase activity"/>
    <property type="evidence" value="ECO:0007669"/>
    <property type="project" value="InterPro"/>
</dbReference>
<comment type="catalytic activity">
    <reaction evidence="14">
        <text>hypotaurine + NADH + O2 + H(+) = taurine + NAD(+) + H2O</text>
        <dbReference type="Rhea" id="RHEA:74111"/>
        <dbReference type="ChEBI" id="CHEBI:15377"/>
        <dbReference type="ChEBI" id="CHEBI:15378"/>
        <dbReference type="ChEBI" id="CHEBI:15379"/>
        <dbReference type="ChEBI" id="CHEBI:57540"/>
        <dbReference type="ChEBI" id="CHEBI:57853"/>
        <dbReference type="ChEBI" id="CHEBI:57945"/>
        <dbReference type="ChEBI" id="CHEBI:507393"/>
        <dbReference type="EC" id="1.14.13.8"/>
    </reaction>
    <physiologicalReaction direction="left-to-right" evidence="14">
        <dbReference type="Rhea" id="RHEA:74112"/>
    </physiologicalReaction>
</comment>
<keyword evidence="21" id="KW-1185">Reference proteome</keyword>
<sequence>MLNSSKEFSAYSDFPPDAVCPNFMHHSAMLEYLTRYSKHFDLNSHIRFNHVVESVQRTPSEDIQQDGARGGSKHQWTVSGRDMATGKEFSLVADAVVVCSGHHAVPKWPDVPGLRDAFKGRVVHAHEYRRASAYEDRRVLVIGMGNSGGDIAVELSYVCSQVYLSTRRGTWVAPRLAPGGLPMDVTMCTRALNTARSLLPFDLGARAFERVLNGHFDHKMYGLRPAHHAVDQQPFVNDVLPSRILTGTVQIRGGVSRFGPDYVEFRDGSRAVIDDVIVATGYIKHYPFLPPEVAPSVKEERVELYKFIFPVGDPSVAFVGLVDPIGGFWPVAEMQARYVARVLAGRLPLPDVERQRKEASRRASSQPIDSDRYAAQVHWIAYMDELAGLIGVKPNLSRMAVTDPSLYRRCVFGPCLSYQFRLEGPHSWEGARDAILDFPNRIASVLTPLTALEDSRLRRATAGTIDVVATCTVMIMLAYLLSLAL</sequence>
<dbReference type="GO" id="GO:0005789">
    <property type="term" value="C:endoplasmic reticulum membrane"/>
    <property type="evidence" value="ECO:0007669"/>
    <property type="project" value="UniProtKB-SubCell"/>
</dbReference>
<evidence type="ECO:0000256" key="4">
    <source>
        <dbReference type="ARBA" id="ARBA00022630"/>
    </source>
</evidence>
<evidence type="ECO:0000256" key="11">
    <source>
        <dbReference type="ARBA" id="ARBA00023033"/>
    </source>
</evidence>
<evidence type="ECO:0000256" key="9">
    <source>
        <dbReference type="ARBA" id="ARBA00022989"/>
    </source>
</evidence>
<evidence type="ECO:0000256" key="5">
    <source>
        <dbReference type="ARBA" id="ARBA00022692"/>
    </source>
</evidence>
<evidence type="ECO:0000256" key="13">
    <source>
        <dbReference type="ARBA" id="ARBA00045957"/>
    </source>
</evidence>
<protein>
    <recommendedName>
        <fullName evidence="18">Flavin-containing monooxygenase</fullName>
        <ecNumber evidence="18">1.-.-.-</ecNumber>
    </recommendedName>
</protein>
<evidence type="ECO:0000256" key="7">
    <source>
        <dbReference type="ARBA" id="ARBA00022827"/>
    </source>
</evidence>
<dbReference type="GO" id="GO:0050661">
    <property type="term" value="F:NADP binding"/>
    <property type="evidence" value="ECO:0007669"/>
    <property type="project" value="InterPro"/>
</dbReference>
<feature type="transmembrane region" description="Helical" evidence="19">
    <location>
        <begin position="465"/>
        <end position="484"/>
    </location>
</feature>
<dbReference type="SUPFAM" id="SSF51905">
    <property type="entry name" value="FAD/NAD(P)-binding domain"/>
    <property type="match status" value="2"/>
</dbReference>
<evidence type="ECO:0000256" key="18">
    <source>
        <dbReference type="RuleBase" id="RU361177"/>
    </source>
</evidence>
<keyword evidence="8" id="KW-0521">NADP</keyword>
<dbReference type="PRINTS" id="PR00370">
    <property type="entry name" value="FMOXYGENASE"/>
</dbReference>
<dbReference type="GO" id="GO:0050660">
    <property type="term" value="F:flavin adenine dinucleotide binding"/>
    <property type="evidence" value="ECO:0007669"/>
    <property type="project" value="InterPro"/>
</dbReference>
<evidence type="ECO:0000256" key="8">
    <source>
        <dbReference type="ARBA" id="ARBA00022857"/>
    </source>
</evidence>
<dbReference type="PRINTS" id="PR01121">
    <property type="entry name" value="FMOXYGENASE1"/>
</dbReference>
<evidence type="ECO:0000256" key="19">
    <source>
        <dbReference type="SAM" id="Phobius"/>
    </source>
</evidence>
<keyword evidence="9 19" id="KW-1133">Transmembrane helix</keyword>
<organism evidence="20 21">
    <name type="scientific">Amblyomma americanum</name>
    <name type="common">Lone star tick</name>
    <dbReference type="NCBI Taxonomy" id="6943"/>
    <lineage>
        <taxon>Eukaryota</taxon>
        <taxon>Metazoa</taxon>
        <taxon>Ecdysozoa</taxon>
        <taxon>Arthropoda</taxon>
        <taxon>Chelicerata</taxon>
        <taxon>Arachnida</taxon>
        <taxon>Acari</taxon>
        <taxon>Parasitiformes</taxon>
        <taxon>Ixodida</taxon>
        <taxon>Ixodoidea</taxon>
        <taxon>Ixodidae</taxon>
        <taxon>Amblyomminae</taxon>
        <taxon>Amblyomma</taxon>
    </lineage>
</organism>
<evidence type="ECO:0000256" key="16">
    <source>
        <dbReference type="ARBA" id="ARBA00048088"/>
    </source>
</evidence>
<dbReference type="InterPro" id="IPR002253">
    <property type="entry name" value="Flavin_mOase_1"/>
</dbReference>
<name>A0AAQ4EPP6_AMBAM</name>
<dbReference type="InterPro" id="IPR020946">
    <property type="entry name" value="Flavin_mOase-like"/>
</dbReference>
<dbReference type="Pfam" id="PF00743">
    <property type="entry name" value="FMO-like"/>
    <property type="match status" value="1"/>
</dbReference>
<evidence type="ECO:0000256" key="15">
    <source>
        <dbReference type="ARBA" id="ARBA00048041"/>
    </source>
</evidence>
<comment type="subcellular location">
    <subcellularLocation>
        <location evidence="2">Endoplasmic reticulum membrane</location>
        <topology evidence="2">Single-pass membrane protein</topology>
    </subcellularLocation>
</comment>
<keyword evidence="7 18" id="KW-0274">FAD</keyword>
<gene>
    <name evidence="20" type="ORF">V5799_029939</name>
</gene>
<dbReference type="AlphaFoldDB" id="A0AAQ4EPP6"/>
<reference evidence="20 21" key="1">
    <citation type="journal article" date="2023" name="Arcadia Sci">
        <title>De novo assembly of a long-read Amblyomma americanum tick genome.</title>
        <authorList>
            <person name="Chou S."/>
            <person name="Poskanzer K.E."/>
            <person name="Rollins M."/>
            <person name="Thuy-Boun P.S."/>
        </authorList>
    </citation>
    <scope>NUCLEOTIDE SEQUENCE [LARGE SCALE GENOMIC DNA]</scope>
    <source>
        <strain evidence="20">F_SG_1</strain>
        <tissue evidence="20">Salivary glands</tissue>
    </source>
</reference>
<keyword evidence="5 19" id="KW-0812">Transmembrane</keyword>